<reference evidence="6 7" key="1">
    <citation type="submission" date="2019-08" db="EMBL/GenBank/DDBJ databases">
        <title>Massilia golmudensis sp. nov., isolated from sand in the Qinghai-Tibetan Plateau.</title>
        <authorList>
            <person name="Zhang B."/>
        </authorList>
    </citation>
    <scope>NUCLEOTIDE SEQUENCE [LARGE SCALE GENOMIC DNA]</scope>
    <source>
        <strain evidence="6 7">GEM5</strain>
    </source>
</reference>
<dbReference type="EMBL" id="VPFD01000005">
    <property type="protein sequence ID" value="TXG00896.1"/>
    <property type="molecule type" value="Genomic_DNA"/>
</dbReference>
<gene>
    <name evidence="6" type="ORF">FVD38_07015</name>
</gene>
<dbReference type="PANTHER" id="PTHR37419:SF8">
    <property type="entry name" value="TOXIN YJJJ"/>
    <property type="match status" value="1"/>
</dbReference>
<keyword evidence="3" id="KW-0418">Kinase</keyword>
<dbReference type="GO" id="GO:0004674">
    <property type="term" value="F:protein serine/threonine kinase activity"/>
    <property type="evidence" value="ECO:0007669"/>
    <property type="project" value="TreeGrafter"/>
</dbReference>
<keyword evidence="2" id="KW-0808">Transferase</keyword>
<dbReference type="InterPro" id="IPR017508">
    <property type="entry name" value="HipA_N1"/>
</dbReference>
<sequence length="426" mass="48294">MDCHIEIFQDGQWMAAATASFSDIVHNGFRANDCVFEYDLPYAFGNAPSPVSLVLPVDASRHVREAWPTFLYDLVPQGNGRKFLLDHLKLPDAQASDLPLLCAGAFNPIGRLRVREAVHYYEQHVGRHDVAAAGFDFDELLARSADFHEVMMVHGMLAAGGTGVQGVAPKYLLTEGHDGKWYPDAALSDDRARRHYIVKRPRGSSEDDRKVLRNEAGYMEVAHRLGIRTFDLPTWHENTLFVPRFDRRARDGYVERFHQESVASIAELAGFGTQANQFELLEAIRKVVDDPTEETIEFIRRDVLNLAMRNTDNHARNTAVQSADGIVRLTPLFDFAPMYLDPEGITRSARWYHRETRKELRHWTDILDHLALSGPEHAQVVDALVRFGEQLATLPNYMREAGIDNDIVEFVKPSVEAQRTHILALR</sequence>
<dbReference type="GO" id="GO:0005829">
    <property type="term" value="C:cytosol"/>
    <property type="evidence" value="ECO:0007669"/>
    <property type="project" value="TreeGrafter"/>
</dbReference>
<protein>
    <submittedName>
        <fullName evidence="6">Type II toxin-antitoxin system HipA family toxin</fullName>
    </submittedName>
</protein>
<dbReference type="AlphaFoldDB" id="A0A5C7G5W8"/>
<organism evidence="6 7">
    <name type="scientific">Massilia arenae</name>
    <dbReference type="NCBI Taxonomy" id="2603288"/>
    <lineage>
        <taxon>Bacteria</taxon>
        <taxon>Pseudomonadati</taxon>
        <taxon>Pseudomonadota</taxon>
        <taxon>Betaproteobacteria</taxon>
        <taxon>Burkholderiales</taxon>
        <taxon>Oxalobacteraceae</taxon>
        <taxon>Telluria group</taxon>
        <taxon>Massilia</taxon>
    </lineage>
</organism>
<dbReference type="RefSeq" id="WP_147934150.1">
    <property type="nucleotide sequence ID" value="NZ_VPFD01000005.1"/>
</dbReference>
<accession>A0A5C7G5W8</accession>
<dbReference type="PANTHER" id="PTHR37419">
    <property type="entry name" value="SERINE/THREONINE-PROTEIN KINASE TOXIN HIPA"/>
    <property type="match status" value="1"/>
</dbReference>
<dbReference type="Proteomes" id="UP000321413">
    <property type="component" value="Unassembled WGS sequence"/>
</dbReference>
<evidence type="ECO:0000256" key="1">
    <source>
        <dbReference type="ARBA" id="ARBA00010164"/>
    </source>
</evidence>
<evidence type="ECO:0000259" key="4">
    <source>
        <dbReference type="Pfam" id="PF07804"/>
    </source>
</evidence>
<dbReference type="InterPro" id="IPR012893">
    <property type="entry name" value="HipA-like_C"/>
</dbReference>
<feature type="domain" description="HipA-like C-terminal" evidence="4">
    <location>
        <begin position="164"/>
        <end position="384"/>
    </location>
</feature>
<evidence type="ECO:0000256" key="2">
    <source>
        <dbReference type="ARBA" id="ARBA00022679"/>
    </source>
</evidence>
<dbReference type="Pfam" id="PF07804">
    <property type="entry name" value="HipA_C"/>
    <property type="match status" value="1"/>
</dbReference>
<dbReference type="Pfam" id="PF13657">
    <property type="entry name" value="Couple_hipA"/>
    <property type="match status" value="1"/>
</dbReference>
<evidence type="ECO:0000259" key="5">
    <source>
        <dbReference type="Pfam" id="PF13657"/>
    </source>
</evidence>
<name>A0A5C7G5W8_9BURK</name>
<evidence type="ECO:0000256" key="3">
    <source>
        <dbReference type="ARBA" id="ARBA00022777"/>
    </source>
</evidence>
<proteinExistence type="inferred from homology"/>
<evidence type="ECO:0000313" key="6">
    <source>
        <dbReference type="EMBL" id="TXG00896.1"/>
    </source>
</evidence>
<dbReference type="InterPro" id="IPR052028">
    <property type="entry name" value="HipA_Ser/Thr_kinase"/>
</dbReference>
<feature type="domain" description="HipA N-terminal subdomain 1" evidence="5">
    <location>
        <begin position="32"/>
        <end position="114"/>
    </location>
</feature>
<comment type="similarity">
    <text evidence="1">Belongs to the HipA Ser/Thr kinase family.</text>
</comment>
<evidence type="ECO:0000313" key="7">
    <source>
        <dbReference type="Proteomes" id="UP000321413"/>
    </source>
</evidence>
<keyword evidence="7" id="KW-1185">Reference proteome</keyword>
<comment type="caution">
    <text evidence="6">The sequence shown here is derived from an EMBL/GenBank/DDBJ whole genome shotgun (WGS) entry which is preliminary data.</text>
</comment>